<accession>A0AA37T4U8</accession>
<keyword evidence="1" id="KW-0812">Transmembrane</keyword>
<dbReference type="RefSeq" id="WP_232594493.1">
    <property type="nucleotide sequence ID" value="NZ_BSPD01000027.1"/>
</dbReference>
<keyword evidence="1" id="KW-1133">Transmembrane helix</keyword>
<keyword evidence="1" id="KW-0472">Membrane</keyword>
<dbReference type="PRINTS" id="PR00702">
    <property type="entry name" value="ACRIFLAVINRP"/>
</dbReference>
<dbReference type="GO" id="GO:0042910">
    <property type="term" value="F:xenobiotic transmembrane transporter activity"/>
    <property type="evidence" value="ECO:0007669"/>
    <property type="project" value="TreeGrafter"/>
</dbReference>
<dbReference type="SUPFAM" id="SSF82693">
    <property type="entry name" value="Multidrug efflux transporter AcrB pore domain, PN1, PN2, PC1 and PC2 subdomains"/>
    <property type="match status" value="3"/>
</dbReference>
<comment type="caution">
    <text evidence="2">The sequence shown here is derived from an EMBL/GenBank/DDBJ whole genome shotgun (WGS) entry which is preliminary data.</text>
</comment>
<feature type="transmembrane region" description="Helical" evidence="1">
    <location>
        <begin position="1009"/>
        <end position="1035"/>
    </location>
</feature>
<feature type="transmembrane region" description="Helical" evidence="1">
    <location>
        <begin position="428"/>
        <end position="448"/>
    </location>
</feature>
<feature type="transmembrane region" description="Helical" evidence="1">
    <location>
        <begin position="860"/>
        <end position="878"/>
    </location>
</feature>
<dbReference type="Proteomes" id="UP001156870">
    <property type="component" value="Unassembled WGS sequence"/>
</dbReference>
<feature type="transmembrane region" description="Helical" evidence="1">
    <location>
        <begin position="885"/>
        <end position="906"/>
    </location>
</feature>
<feature type="transmembrane region" description="Helical" evidence="1">
    <location>
        <begin position="966"/>
        <end position="989"/>
    </location>
</feature>
<dbReference type="PANTHER" id="PTHR32063:SF0">
    <property type="entry name" value="SWARMING MOTILITY PROTEIN SWRC"/>
    <property type="match status" value="1"/>
</dbReference>
<dbReference type="EMBL" id="BSPD01000027">
    <property type="protein sequence ID" value="GLS25243.1"/>
    <property type="molecule type" value="Genomic_DNA"/>
</dbReference>
<feature type="transmembrane region" description="Helical" evidence="1">
    <location>
        <begin position="332"/>
        <end position="351"/>
    </location>
</feature>
<dbReference type="InterPro" id="IPR001036">
    <property type="entry name" value="Acrflvin-R"/>
</dbReference>
<dbReference type="GO" id="GO:0005886">
    <property type="term" value="C:plasma membrane"/>
    <property type="evidence" value="ECO:0007669"/>
    <property type="project" value="TreeGrafter"/>
</dbReference>
<evidence type="ECO:0000313" key="2">
    <source>
        <dbReference type="EMBL" id="GLS25243.1"/>
    </source>
</evidence>
<gene>
    <name evidence="2" type="ORF">GCM10007877_09570</name>
</gene>
<dbReference type="Gene3D" id="3.30.70.1430">
    <property type="entry name" value="Multidrug efflux transporter AcrB pore domain"/>
    <property type="match status" value="2"/>
</dbReference>
<evidence type="ECO:0000313" key="3">
    <source>
        <dbReference type="Proteomes" id="UP001156870"/>
    </source>
</evidence>
<dbReference type="AlphaFoldDB" id="A0AA37T4U8"/>
<organism evidence="2 3">
    <name type="scientific">Marinibactrum halimedae</name>
    <dbReference type="NCBI Taxonomy" id="1444977"/>
    <lineage>
        <taxon>Bacteria</taxon>
        <taxon>Pseudomonadati</taxon>
        <taxon>Pseudomonadota</taxon>
        <taxon>Gammaproteobacteria</taxon>
        <taxon>Cellvibrionales</taxon>
        <taxon>Cellvibrionaceae</taxon>
        <taxon>Marinibactrum</taxon>
    </lineage>
</organism>
<sequence>MRIIEAATQRARATLCIMGLLLIIGLFSRFNMTLEAEPDIPVPVLVVSVFLDGVSPQDADRLLIRPLEQEFRSLTDVKEMSSTARESVAYVVLEFESGTDIDQALLDVRAKVDRARAELPVDAEEPVVEEVSAQGVAAIIITLSGSGATERELFTVAKQLERAIESLPDVFEANLVGVREEVIEILIDPIRLEYYGLTSNDLASAVASNNLLIPAGELDENGGRFSVKVPSLLETREDIFSLPLKSTMDGVITLGDVADVRRTFKDPSRYTTVNGEKAMAIEVEKRNDANSIELSLAVRQVVEEMKAQVPPSIKVGYVFDQSDFTLGMVGEMQGNIVTAMCLVFIVVVATLGFRSGLLVGAGIPFSLLFALIVVYMLGYSFNFMVMFGMLLALGMLIDGSIVITEFADRKMAEGISARSAYQISVKRMFWPVAASTATTLAAFLPLMFWPGVAGKFMSYLPVTVFAVLTGSLLYALFFAPVLGSLFGKGQINSKATEYFSLLEGTQPWKISGLTGKYASLLLVLTRHPLITGGVALATLYFIFKAYGAGNAGVQFFVETEQQYGFVEVRAMGNLSVEQSRDLVQEVERLVLEVPEVAMTYAASGAGANQAGARAPEKDQIGSMWVELHKLETLPRSSREVFEEIRQVVEGIPGIKATAGLLEGGPPVGKPIQIQLESTEPELLIQEARRIRHYLETVEGLRDISDSTPPPGIEWQLKVDRALADQLGVSTVDIGRTVQMVTNGALLGEYRPNDADEEIEIRVRFPESYRGIDALDKLAINTIQGPVTISNFVTRVPEPKVDKVSRVDGDMVMTVKSDVKPGVLADTKLSEIRKWLNENPTEPGVRLVFRGANEEQENSQAFLMVAFSLALFLMFVLLVTQFNSFYQAFLILSAVVMSTAGVLLGLLVTQSVFSTIMTGVGIVALAGIVVNNNIVLIDTYNHIRRSHPEVVAPEAAVMASAQRIRPVFLTTITTILGLMPIAFGISVDLIGRDIITGGALASWWVPLASAIVYGLAFSTVLTLLVTPVMLVIPDILERFFHRKSRIGQPA</sequence>
<dbReference type="Gene3D" id="3.30.70.1320">
    <property type="entry name" value="Multidrug efflux transporter AcrB pore domain like"/>
    <property type="match status" value="1"/>
</dbReference>
<dbReference type="InterPro" id="IPR027463">
    <property type="entry name" value="AcrB_DN_DC_subdom"/>
</dbReference>
<protein>
    <submittedName>
        <fullName evidence="2">Acriflavin resistance protein</fullName>
    </submittedName>
</protein>
<dbReference type="Gene3D" id="3.30.2090.10">
    <property type="entry name" value="Multidrug efflux transporter AcrB TolC docking domain, DN and DC subdomains"/>
    <property type="match status" value="2"/>
</dbReference>
<feature type="transmembrane region" description="Helical" evidence="1">
    <location>
        <begin position="358"/>
        <end position="377"/>
    </location>
</feature>
<dbReference type="Pfam" id="PF00873">
    <property type="entry name" value="ACR_tran"/>
    <property type="match status" value="1"/>
</dbReference>
<feature type="transmembrane region" description="Helical" evidence="1">
    <location>
        <begin position="460"/>
        <end position="486"/>
    </location>
</feature>
<feature type="transmembrane region" description="Helical" evidence="1">
    <location>
        <begin position="517"/>
        <end position="543"/>
    </location>
</feature>
<dbReference type="Gene3D" id="1.20.1640.10">
    <property type="entry name" value="Multidrug efflux transporter AcrB transmembrane domain"/>
    <property type="match status" value="2"/>
</dbReference>
<proteinExistence type="predicted"/>
<dbReference type="Gene3D" id="3.30.70.1440">
    <property type="entry name" value="Multidrug efflux transporter AcrB pore domain"/>
    <property type="match status" value="1"/>
</dbReference>
<dbReference type="SUPFAM" id="SSF82714">
    <property type="entry name" value="Multidrug efflux transporter AcrB TolC docking domain, DN and DC subdomains"/>
    <property type="match status" value="2"/>
</dbReference>
<reference evidence="2 3" key="1">
    <citation type="journal article" date="2014" name="Int. J. Syst. Evol. Microbiol.">
        <title>Complete genome sequence of Corynebacterium casei LMG S-19264T (=DSM 44701T), isolated from a smear-ripened cheese.</title>
        <authorList>
            <consortium name="US DOE Joint Genome Institute (JGI-PGF)"/>
            <person name="Walter F."/>
            <person name="Albersmeier A."/>
            <person name="Kalinowski J."/>
            <person name="Ruckert C."/>
        </authorList>
    </citation>
    <scope>NUCLEOTIDE SEQUENCE [LARGE SCALE GENOMIC DNA]</scope>
    <source>
        <strain evidence="2 3">NBRC 110095</strain>
    </source>
</reference>
<dbReference type="SUPFAM" id="SSF82866">
    <property type="entry name" value="Multidrug efflux transporter AcrB transmembrane domain"/>
    <property type="match status" value="2"/>
</dbReference>
<feature type="transmembrane region" description="Helical" evidence="1">
    <location>
        <begin position="12"/>
        <end position="30"/>
    </location>
</feature>
<keyword evidence="3" id="KW-1185">Reference proteome</keyword>
<feature type="transmembrane region" description="Helical" evidence="1">
    <location>
        <begin position="912"/>
        <end position="936"/>
    </location>
</feature>
<feature type="transmembrane region" description="Helical" evidence="1">
    <location>
        <begin position="383"/>
        <end position="407"/>
    </location>
</feature>
<dbReference type="PANTHER" id="PTHR32063">
    <property type="match status" value="1"/>
</dbReference>
<evidence type="ECO:0000256" key="1">
    <source>
        <dbReference type="SAM" id="Phobius"/>
    </source>
</evidence>
<name>A0AA37T4U8_9GAMM</name>